<sequence length="1150" mass="127813">MKSLFTFLALLWLSITYSQDAFITTWKTDNPGVSEDNQITIPTFPGETYNYSVDWGDGTTDTNIIGNITHTYTIPGTFQVEISGVFPRVYFHNEGDKEKILSVDQWGIINWSSMENAFSGCANLDVNTMDTPMLSNVSDIRYMFYGCTSLVGTNSFNNWDTSNVTRMDSLFAACSLFNQPIGNWNLENVTTIAGLFNGATSFNQDIGNWNVSNVEDMTFTFAQASSFDQYIGDWDVSKVFAMGFMFNGASAFNQNIGNWNVGNVVHMYSMFSGATLFNQPIGNWDTSNVTSTSGMFGAAQAFNQPIGNWNMFNVTNMSSMFSGATNFNQDISNWDVSSVTKMPGMFRYAQVFNQPIGNWNISSITDMSRMFEGALNFNQNLGLWNITSVGTMEDMFLFAGISQSNYDSTLTGWSSKSSLQNNIKFNGGSSTFCAGEGARLKLINQYGWEIIDGGKANCPFITTWKTDNPGLSDDNQITIPTFPGETYNYYVDWGDGTSDTNINGDITHTYEVPGTYQVSIDGTFPRIYFYGNHNPGSNDVLKILSVNQWGTITWTSFESAFEGCSNLDVLAQDIPNLSLVSSLKLMFDSCANLVGNSSINNWDVSNVSNMHGVFANALIFNQSINGWDTSSVTTTSGMFFKARSFNQPLNSWDVSNVEDMSVMYGSADKFNQPLVLWNTTSTKNMNGMFEYAIEFNQPLDSWNVSNVENMQSMFLGARSFNQPLNSWNVSKVSNMYGMFQEADKFNQPLNSWNVSNVENMSSMFWNATSFNQNITDWNVSNVTSMNSTFKNAISFNQDLSNWNIVNVSSMYEMFSATSVTTEIYDKTLIGWSNLSTLKNNVLFDGGNSQYCESEEARQYLIDTYGWTITDGGKSLLCNEDNDFDGVLDHKDNCLNTVPNATVDETGCEIIPGNAILVYGLTPTCPGTTNGSIQVSSSLTDPSYNISLDGPTTITENNVSLNQPYIINNLSTGLYTVEISIPEASYTQSFGIQINEVGSISGKRENLDLKSKSVSYSVQGSHSYKVNINNKETLFNFDSAGPNQIQLNDLNGFNTISISGESDCQGLIEDSFNFSDSVVMYPVNTTDKTFIEGYDEESEVQIFDISGRLLFQKKLQKDKLESIDLESYDSGIYPVKIISNKNTQTFKIIKQ</sequence>
<dbReference type="EMBL" id="CP022957">
    <property type="protein sequence ID" value="ASV32218.1"/>
    <property type="molecule type" value="Genomic_DNA"/>
</dbReference>
<dbReference type="Proteomes" id="UP000215244">
    <property type="component" value="Chromosome"/>
</dbReference>
<dbReference type="InterPro" id="IPR028974">
    <property type="entry name" value="TSP_type-3_rpt"/>
</dbReference>
<dbReference type="KEGG" id="marb:CJ263_19420"/>
<dbReference type="SUPFAM" id="SSF103647">
    <property type="entry name" value="TSP type-3 repeat"/>
    <property type="match status" value="1"/>
</dbReference>
<dbReference type="InterPro" id="IPR011889">
    <property type="entry name" value="Liste_lipo_26"/>
</dbReference>
<evidence type="ECO:0000256" key="1">
    <source>
        <dbReference type="ARBA" id="ARBA00022729"/>
    </source>
</evidence>
<dbReference type="InterPro" id="IPR013783">
    <property type="entry name" value="Ig-like_fold"/>
</dbReference>
<dbReference type="OrthoDB" id="9813840at2"/>
<dbReference type="PROSITE" id="PS50093">
    <property type="entry name" value="PKD"/>
    <property type="match status" value="2"/>
</dbReference>
<dbReference type="InterPro" id="IPR005046">
    <property type="entry name" value="DUF285"/>
</dbReference>
<evidence type="ECO:0000313" key="3">
    <source>
        <dbReference type="Proteomes" id="UP000215244"/>
    </source>
</evidence>
<organism evidence="2 3">
    <name type="scientific">Maribacter cobaltidurans</name>
    <dbReference type="NCBI Taxonomy" id="1178778"/>
    <lineage>
        <taxon>Bacteria</taxon>
        <taxon>Pseudomonadati</taxon>
        <taxon>Bacteroidota</taxon>
        <taxon>Flavobacteriia</taxon>
        <taxon>Flavobacteriales</taxon>
        <taxon>Flavobacteriaceae</taxon>
        <taxon>Maribacter</taxon>
    </lineage>
</organism>
<accession>A0A223VB33</accession>
<dbReference type="InterPro" id="IPR035986">
    <property type="entry name" value="PKD_dom_sf"/>
</dbReference>
<keyword evidence="3" id="KW-1185">Reference proteome</keyword>
<dbReference type="SUPFAM" id="SSF49299">
    <property type="entry name" value="PKD domain"/>
    <property type="match status" value="2"/>
</dbReference>
<dbReference type="NCBIfam" id="TIGR04183">
    <property type="entry name" value="Por_Secre_tail"/>
    <property type="match status" value="1"/>
</dbReference>
<name>A0A223VB33_9FLAO</name>
<dbReference type="AlphaFoldDB" id="A0A223VB33"/>
<dbReference type="InterPro" id="IPR000601">
    <property type="entry name" value="PKD_dom"/>
</dbReference>
<dbReference type="RefSeq" id="WP_094998791.1">
    <property type="nucleotide sequence ID" value="NZ_BMJL01000008.1"/>
</dbReference>
<gene>
    <name evidence="2" type="ORF">CJ263_19420</name>
</gene>
<dbReference type="CDD" id="cd00146">
    <property type="entry name" value="PKD"/>
    <property type="match status" value="2"/>
</dbReference>
<dbReference type="NCBIfam" id="TIGR02167">
    <property type="entry name" value="Liste_lipo_26"/>
    <property type="match status" value="4"/>
</dbReference>
<evidence type="ECO:0000313" key="2">
    <source>
        <dbReference type="EMBL" id="ASV32218.1"/>
    </source>
</evidence>
<dbReference type="InterPro" id="IPR026444">
    <property type="entry name" value="Secre_tail"/>
</dbReference>
<dbReference type="Gene3D" id="2.60.40.10">
    <property type="entry name" value="Immunoglobulins"/>
    <property type="match status" value="2"/>
</dbReference>
<keyword evidence="1" id="KW-0732">Signal</keyword>
<reference evidence="2 3" key="1">
    <citation type="submission" date="2017-08" db="EMBL/GenBank/DDBJ databases">
        <title>The complete genome sequence of Maribacter sp. B1, isolated from deep-sea sediment.</title>
        <authorList>
            <person name="Wu Y.-H."/>
            <person name="Cheng H."/>
            <person name="Xu X.-W."/>
        </authorList>
    </citation>
    <scope>NUCLEOTIDE SEQUENCE [LARGE SCALE GENOMIC DNA]</scope>
    <source>
        <strain evidence="2 3">B1</strain>
    </source>
</reference>
<protein>
    <submittedName>
        <fullName evidence="2">Uncharacterized protein</fullName>
    </submittedName>
</protein>
<proteinExistence type="predicted"/>
<dbReference type="Pfam" id="PF03382">
    <property type="entry name" value="DUF285"/>
    <property type="match status" value="3"/>
</dbReference>
<dbReference type="Pfam" id="PF18962">
    <property type="entry name" value="Por_Secre_tail"/>
    <property type="match status" value="1"/>
</dbReference>
<dbReference type="GO" id="GO:0005509">
    <property type="term" value="F:calcium ion binding"/>
    <property type="evidence" value="ECO:0007669"/>
    <property type="project" value="InterPro"/>
</dbReference>